<proteinExistence type="predicted"/>
<protein>
    <recommendedName>
        <fullName evidence="4">Peptidase M23 domain-containing protein</fullName>
    </recommendedName>
</protein>
<dbReference type="KEGG" id="scor:J3U87_29800"/>
<name>A0A8A4TLQ1_SULCO</name>
<evidence type="ECO:0000313" key="2">
    <source>
        <dbReference type="EMBL" id="QTD49798.1"/>
    </source>
</evidence>
<evidence type="ECO:0000313" key="3">
    <source>
        <dbReference type="Proteomes" id="UP000663929"/>
    </source>
</evidence>
<dbReference type="Proteomes" id="UP000663929">
    <property type="component" value="Chromosome"/>
</dbReference>
<keyword evidence="1" id="KW-0732">Signal</keyword>
<organism evidence="2 3">
    <name type="scientific">Sulfidibacter corallicola</name>
    <dbReference type="NCBI Taxonomy" id="2818388"/>
    <lineage>
        <taxon>Bacteria</taxon>
        <taxon>Pseudomonadati</taxon>
        <taxon>Acidobacteriota</taxon>
        <taxon>Holophagae</taxon>
        <taxon>Acanthopleuribacterales</taxon>
        <taxon>Acanthopleuribacteraceae</taxon>
        <taxon>Sulfidibacter</taxon>
    </lineage>
</organism>
<evidence type="ECO:0000256" key="1">
    <source>
        <dbReference type="SAM" id="SignalP"/>
    </source>
</evidence>
<feature type="signal peptide" evidence="1">
    <location>
        <begin position="1"/>
        <end position="33"/>
    </location>
</feature>
<evidence type="ECO:0008006" key="4">
    <source>
        <dbReference type="Google" id="ProtNLM"/>
    </source>
</evidence>
<dbReference type="InterPro" id="IPR011055">
    <property type="entry name" value="Dup_hybrid_motif"/>
</dbReference>
<dbReference type="RefSeq" id="WP_237379428.1">
    <property type="nucleotide sequence ID" value="NZ_CP071793.1"/>
</dbReference>
<accession>A0A8A4TLQ1</accession>
<sequence>MHHCENKRSRASITRQWIWVTAAILAVASQVPAAAQPGFEDYYFDSPLRHYQGDVRTLYFNDPKGFRATYLPKTRIPLNTEDYFGIWNYLNHKDSWPRSGDPLIPYDNHSRKKTYVTDQGNPHDAVDWLVSFRNWGQNEVINPFPRGAVVEVTSVNDVNPDIPDNWSAGNSLDLVCYLDGDATNQSSFNKYQVSFWHLKQHSVLVQPGDFVQFGQVLAQVGNSGLTGLEVTHIHTRYIHYGTRLDPFKGRWNKNIQESLLFDQAWVEHKTNYHTTENRKHLTLNDAFSVEMPNRSWNTYVFKAFSEIEAIRVGDGQGGIEPGYDVLANPNLRDLNRKTSNFIDNDGKRHTLYEVSFRWYQDAHPSVIDKDIEFLIETPDGERSNRVFVVVRD</sequence>
<reference evidence="2" key="1">
    <citation type="submission" date="2021-03" db="EMBL/GenBank/DDBJ databases">
        <title>Acanthopleuribacteraceae sp. M133.</title>
        <authorList>
            <person name="Wang G."/>
        </authorList>
    </citation>
    <scope>NUCLEOTIDE SEQUENCE</scope>
    <source>
        <strain evidence="2">M133</strain>
    </source>
</reference>
<feature type="chain" id="PRO_5035193702" description="Peptidase M23 domain-containing protein" evidence="1">
    <location>
        <begin position="34"/>
        <end position="392"/>
    </location>
</feature>
<keyword evidence="3" id="KW-1185">Reference proteome</keyword>
<dbReference type="Gene3D" id="2.70.70.10">
    <property type="entry name" value="Glucose Permease (Domain IIA)"/>
    <property type="match status" value="1"/>
</dbReference>
<dbReference type="AlphaFoldDB" id="A0A8A4TLQ1"/>
<gene>
    <name evidence="2" type="ORF">J3U87_29800</name>
</gene>
<dbReference type="SUPFAM" id="SSF51261">
    <property type="entry name" value="Duplicated hybrid motif"/>
    <property type="match status" value="1"/>
</dbReference>
<dbReference type="EMBL" id="CP071793">
    <property type="protein sequence ID" value="QTD49798.1"/>
    <property type="molecule type" value="Genomic_DNA"/>
</dbReference>